<comment type="caution">
    <text evidence="2">The sequence shown here is derived from an EMBL/GenBank/DDBJ whole genome shotgun (WGS) entry which is preliminary data.</text>
</comment>
<reference evidence="2 3" key="1">
    <citation type="submission" date="2023-09" db="EMBL/GenBank/DDBJ databases">
        <authorList>
            <person name="Wang M."/>
        </authorList>
    </citation>
    <scope>NUCLEOTIDE SEQUENCE [LARGE SCALE GENOMIC DNA]</scope>
    <source>
        <strain evidence="2">GT-2023</strain>
        <tissue evidence="2">Liver</tissue>
    </source>
</reference>
<keyword evidence="3" id="KW-1185">Reference proteome</keyword>
<dbReference type="EMBL" id="JAYMGO010000006">
    <property type="protein sequence ID" value="KAL1273305.1"/>
    <property type="molecule type" value="Genomic_DNA"/>
</dbReference>
<feature type="compositionally biased region" description="Basic and acidic residues" evidence="1">
    <location>
        <begin position="1"/>
        <end position="26"/>
    </location>
</feature>
<evidence type="ECO:0000256" key="1">
    <source>
        <dbReference type="SAM" id="MobiDB-lite"/>
    </source>
</evidence>
<dbReference type="Proteomes" id="UP001558613">
    <property type="component" value="Unassembled WGS sequence"/>
</dbReference>
<feature type="region of interest" description="Disordered" evidence="1">
    <location>
        <begin position="115"/>
        <end position="137"/>
    </location>
</feature>
<name>A0ABR3N8P9_9TELE</name>
<feature type="compositionally biased region" description="Basic residues" evidence="1">
    <location>
        <begin position="116"/>
        <end position="125"/>
    </location>
</feature>
<evidence type="ECO:0000313" key="3">
    <source>
        <dbReference type="Proteomes" id="UP001558613"/>
    </source>
</evidence>
<feature type="region of interest" description="Disordered" evidence="1">
    <location>
        <begin position="1"/>
        <end position="32"/>
    </location>
</feature>
<accession>A0ABR3N8P9</accession>
<gene>
    <name evidence="2" type="ORF">QQF64_029167</name>
</gene>
<protein>
    <submittedName>
        <fullName evidence="2">Uncharacterized protein</fullName>
    </submittedName>
</protein>
<proteinExistence type="predicted"/>
<evidence type="ECO:0000313" key="2">
    <source>
        <dbReference type="EMBL" id="KAL1273305.1"/>
    </source>
</evidence>
<sequence length="137" mass="15160">MVFHRDPGETGEHEKEEKGLRRDKPRNAKGGLQSLVRPNHKQMESVLGHRSASQLNGALNSATATLDTNKDSVVFSVAELGSKISEHKTAQQWSSEETSTLLVIWSSTEIQERLGSSKRTKRVHKSLAVPSSPDFLK</sequence>
<organism evidence="2 3">
    <name type="scientific">Cirrhinus molitorella</name>
    <name type="common">mud carp</name>
    <dbReference type="NCBI Taxonomy" id="172907"/>
    <lineage>
        <taxon>Eukaryota</taxon>
        <taxon>Metazoa</taxon>
        <taxon>Chordata</taxon>
        <taxon>Craniata</taxon>
        <taxon>Vertebrata</taxon>
        <taxon>Euteleostomi</taxon>
        <taxon>Actinopterygii</taxon>
        <taxon>Neopterygii</taxon>
        <taxon>Teleostei</taxon>
        <taxon>Ostariophysi</taxon>
        <taxon>Cypriniformes</taxon>
        <taxon>Cyprinidae</taxon>
        <taxon>Labeoninae</taxon>
        <taxon>Labeonini</taxon>
        <taxon>Cirrhinus</taxon>
    </lineage>
</organism>